<proteinExistence type="predicted"/>
<evidence type="ECO:0000313" key="3">
    <source>
        <dbReference type="Proteomes" id="UP000815677"/>
    </source>
</evidence>
<feature type="region of interest" description="Disordered" evidence="1">
    <location>
        <begin position="490"/>
        <end position="517"/>
    </location>
</feature>
<sequence length="646" mass="70772">MHERLIAQLERDYPNRSRFLDLATVAQEPLLRLLFETIRSDANAVVNLESTTNTPDVALVLNLDDGATAETQGKARQAEAESRLLCQRSAWTCVWQRDCRIAGSRLQTGSSKSFELLLLPLTHARRCAGPSISVQSNVLNGYPRHNLPVDNHEEESQATVSQPPLGHAASCCEGLTPCWLISAMQGVLRGSTSHIPRLAYLGRAPPKLHQTFTHRRRPTEPAFHAPTTQPDNPYNRIGHSHLCFFTHPSVALRGMSSLAHSFELPTWNLCPVATTFSAASSHAPPLCGLSTLWLLLDLKSSGKGASASEKPRYHPYPCSPRSVHESIPRGHSIPGHRRYAPRPHQSGSCDESRVDTGLGIGGGEAPFRCSVGLARDVRAVRAMLATTSKLLDDTSLLPAYASTAGGIAALCEFATRTTVARAIAVLMDKTVATLSLRVGVGVDELPALRCYAHGGPDSDSLFSDGVALLSISTNPHTFDSLAATGSWLKSSRTTTRRRRRQTEASREPESPTSPYPMTRHLQFWDKLAQLRVRAGVFSSSRDKCYGRIARALMRVWVDYGRLAGRVDLVWAGYLGSRHLRTTWSVSRRAMDGVLAHWGPPSRVSTPRQSGAVEIVPGRGRGRSFHTISGETSNTSILYRYAFKFSR</sequence>
<keyword evidence="3" id="KW-1185">Reference proteome</keyword>
<gene>
    <name evidence="2" type="ORF">MCHLO_03808</name>
</gene>
<evidence type="ECO:0000256" key="1">
    <source>
        <dbReference type="SAM" id="MobiDB-lite"/>
    </source>
</evidence>
<feature type="region of interest" description="Disordered" evidence="1">
    <location>
        <begin position="303"/>
        <end position="352"/>
    </location>
</feature>
<evidence type="ECO:0000313" key="2">
    <source>
        <dbReference type="EMBL" id="GAT46272.1"/>
    </source>
</evidence>
<protein>
    <submittedName>
        <fullName evidence="2">Uncharacterized protein</fullName>
    </submittedName>
</protein>
<name>A0ABQ0L5I4_MYCCL</name>
<dbReference type="EMBL" id="DF842203">
    <property type="protein sequence ID" value="GAT46272.1"/>
    <property type="molecule type" value="Genomic_DNA"/>
</dbReference>
<dbReference type="Proteomes" id="UP000815677">
    <property type="component" value="Unassembled WGS sequence"/>
</dbReference>
<accession>A0ABQ0L5I4</accession>
<reference evidence="2" key="1">
    <citation type="submission" date="2014-09" db="EMBL/GenBank/DDBJ databases">
        <title>Genome sequence of the luminous mushroom Mycena chlorophos for searching fungal bioluminescence genes.</title>
        <authorList>
            <person name="Tanaka Y."/>
            <person name="Kasuga D."/>
            <person name="Oba Y."/>
            <person name="Hase S."/>
            <person name="Sato K."/>
            <person name="Oba Y."/>
            <person name="Sakakibara Y."/>
        </authorList>
    </citation>
    <scope>NUCLEOTIDE SEQUENCE</scope>
</reference>
<organism evidence="2 3">
    <name type="scientific">Mycena chlorophos</name>
    <name type="common">Agaric fungus</name>
    <name type="synonym">Agaricus chlorophos</name>
    <dbReference type="NCBI Taxonomy" id="658473"/>
    <lineage>
        <taxon>Eukaryota</taxon>
        <taxon>Fungi</taxon>
        <taxon>Dikarya</taxon>
        <taxon>Basidiomycota</taxon>
        <taxon>Agaricomycotina</taxon>
        <taxon>Agaricomycetes</taxon>
        <taxon>Agaricomycetidae</taxon>
        <taxon>Agaricales</taxon>
        <taxon>Marasmiineae</taxon>
        <taxon>Mycenaceae</taxon>
        <taxon>Mycena</taxon>
    </lineage>
</organism>